<feature type="region of interest" description="Disordered" evidence="2">
    <location>
        <begin position="56"/>
        <end position="76"/>
    </location>
</feature>
<dbReference type="Gene3D" id="1.10.150.50">
    <property type="entry name" value="Transcription Factor, Ets-1"/>
    <property type="match status" value="1"/>
</dbReference>
<evidence type="ECO:0000313" key="5">
    <source>
        <dbReference type="Proteomes" id="UP001162131"/>
    </source>
</evidence>
<evidence type="ECO:0000313" key="4">
    <source>
        <dbReference type="EMBL" id="CAG9311703.1"/>
    </source>
</evidence>
<evidence type="ECO:0000256" key="1">
    <source>
        <dbReference type="ARBA" id="ARBA00022737"/>
    </source>
</evidence>
<feature type="region of interest" description="Disordered" evidence="2">
    <location>
        <begin position="1"/>
        <end position="24"/>
    </location>
</feature>
<dbReference type="PROSITE" id="PS50105">
    <property type="entry name" value="SAM_DOMAIN"/>
    <property type="match status" value="1"/>
</dbReference>
<feature type="domain" description="SAM" evidence="3">
    <location>
        <begin position="91"/>
        <end position="135"/>
    </location>
</feature>
<organism evidence="4 5">
    <name type="scientific">Blepharisma stoltei</name>
    <dbReference type="NCBI Taxonomy" id="1481888"/>
    <lineage>
        <taxon>Eukaryota</taxon>
        <taxon>Sar</taxon>
        <taxon>Alveolata</taxon>
        <taxon>Ciliophora</taxon>
        <taxon>Postciliodesmatophora</taxon>
        <taxon>Heterotrichea</taxon>
        <taxon>Heterotrichida</taxon>
        <taxon>Blepharismidae</taxon>
        <taxon>Blepharisma</taxon>
    </lineage>
</organism>
<dbReference type="Proteomes" id="UP001162131">
    <property type="component" value="Unassembled WGS sequence"/>
</dbReference>
<dbReference type="EMBL" id="CAJZBQ010000004">
    <property type="protein sequence ID" value="CAG9311703.1"/>
    <property type="molecule type" value="Genomic_DNA"/>
</dbReference>
<accession>A0AAU9I8V5</accession>
<dbReference type="Pfam" id="PF00536">
    <property type="entry name" value="SAM_1"/>
    <property type="match status" value="1"/>
</dbReference>
<keyword evidence="5" id="KW-1185">Reference proteome</keyword>
<dbReference type="InterPro" id="IPR001660">
    <property type="entry name" value="SAM"/>
</dbReference>
<comment type="caution">
    <text evidence="4">The sequence shown here is derived from an EMBL/GenBank/DDBJ whole genome shotgun (WGS) entry which is preliminary data.</text>
</comment>
<dbReference type="SUPFAM" id="SSF47769">
    <property type="entry name" value="SAM/Pointed domain"/>
    <property type="match status" value="1"/>
</dbReference>
<proteinExistence type="predicted"/>
<dbReference type="PANTHER" id="PTHR10627">
    <property type="entry name" value="SCP160"/>
    <property type="match status" value="1"/>
</dbReference>
<evidence type="ECO:0000256" key="2">
    <source>
        <dbReference type="SAM" id="MobiDB-lite"/>
    </source>
</evidence>
<dbReference type="InterPro" id="IPR013761">
    <property type="entry name" value="SAM/pointed_sf"/>
</dbReference>
<keyword evidence="1" id="KW-0677">Repeat</keyword>
<evidence type="ECO:0000259" key="3">
    <source>
        <dbReference type="PROSITE" id="PS50105"/>
    </source>
</evidence>
<gene>
    <name evidence="4" type="ORF">BSTOLATCC_MIC3988</name>
</gene>
<dbReference type="PANTHER" id="PTHR10627:SF74">
    <property type="entry name" value="OS08G0526500 PROTEIN"/>
    <property type="match status" value="1"/>
</dbReference>
<protein>
    <recommendedName>
        <fullName evidence="3">SAM domain-containing protein</fullName>
    </recommendedName>
</protein>
<dbReference type="AlphaFoldDB" id="A0AAU9I8V5"/>
<dbReference type="SMART" id="SM00454">
    <property type="entry name" value="SAM"/>
    <property type="match status" value="1"/>
</dbReference>
<sequence length="267" mass="30384">MSFNGLRSRSRPLENRQLSTSPHEAKLIQMKERAESIVSRISNTNLFLANSVLSKNKPTSSKCTRNRPSSSKENISDNYFENPIKTHEINEGYKSVDNFLKNLGLEEYISVFNDNEITIENLPLLSKEDLIDLNIPIGPRNRILNALKNDTDCTQAKINSGRPPTPQRLQLKDEVDIFISQITKQNEGKNRPPSRMSYESTIDSTQSMNYESLASLVREMGEKQNMMLRAIEESQRSIAILAQRGQIRFGERKDHSRRSSGSSSNFC</sequence>
<name>A0AAU9I8V5_9CILI</name>
<reference evidence="4" key="1">
    <citation type="submission" date="2021-09" db="EMBL/GenBank/DDBJ databases">
        <authorList>
            <consortium name="AG Swart"/>
            <person name="Singh M."/>
            <person name="Singh A."/>
            <person name="Seah K."/>
            <person name="Emmerich C."/>
        </authorList>
    </citation>
    <scope>NUCLEOTIDE SEQUENCE</scope>
    <source>
        <strain evidence="4">ATCC30299</strain>
    </source>
</reference>
<dbReference type="CDD" id="cd09487">
    <property type="entry name" value="SAM_superfamily"/>
    <property type="match status" value="1"/>
</dbReference>